<feature type="compositionally biased region" description="Basic and acidic residues" evidence="1">
    <location>
        <begin position="152"/>
        <end position="161"/>
    </location>
</feature>
<dbReference type="PANTHER" id="PTHR37884">
    <property type="entry name" value="SEPTIN 4"/>
    <property type="match status" value="1"/>
</dbReference>
<feature type="compositionally biased region" description="Basic and acidic residues" evidence="1">
    <location>
        <begin position="65"/>
        <end position="81"/>
    </location>
</feature>
<dbReference type="Proteomes" id="UP000010556">
    <property type="component" value="Unassembled WGS sequence"/>
</dbReference>
<reference evidence="3" key="1">
    <citation type="journal article" date="2013" name="Science">
        <title>Comparative analysis of bat genomes provides insight into the evolution of flight and immunity.</title>
        <authorList>
            <person name="Zhang G."/>
            <person name="Cowled C."/>
            <person name="Shi Z."/>
            <person name="Huang Z."/>
            <person name="Bishop-Lilly K.A."/>
            <person name="Fang X."/>
            <person name="Wynne J.W."/>
            <person name="Xiong Z."/>
            <person name="Baker M.L."/>
            <person name="Zhao W."/>
            <person name="Tachedjian M."/>
            <person name="Zhu Y."/>
            <person name="Zhou P."/>
            <person name="Jiang X."/>
            <person name="Ng J."/>
            <person name="Yang L."/>
            <person name="Wu L."/>
            <person name="Xiao J."/>
            <person name="Feng Y."/>
            <person name="Chen Y."/>
            <person name="Sun X."/>
            <person name="Zhang Y."/>
            <person name="Marsh G.A."/>
            <person name="Crameri G."/>
            <person name="Broder C.C."/>
            <person name="Frey K.G."/>
            <person name="Wang L.F."/>
            <person name="Wang J."/>
        </authorList>
    </citation>
    <scope>NUCLEOTIDE SEQUENCE [LARGE SCALE GENOMIC DNA]</scope>
</reference>
<feature type="region of interest" description="Disordered" evidence="1">
    <location>
        <begin position="858"/>
        <end position="923"/>
    </location>
</feature>
<feature type="region of interest" description="Disordered" evidence="1">
    <location>
        <begin position="152"/>
        <end position="194"/>
    </location>
</feature>
<dbReference type="AlphaFoldDB" id="L5MC12"/>
<evidence type="ECO:0000256" key="1">
    <source>
        <dbReference type="SAM" id="MobiDB-lite"/>
    </source>
</evidence>
<dbReference type="eggNOG" id="ENOG502SETZ">
    <property type="taxonomic scope" value="Eukaryota"/>
</dbReference>
<dbReference type="EMBL" id="KB102034">
    <property type="protein sequence ID" value="ELK35916.1"/>
    <property type="molecule type" value="Genomic_DNA"/>
</dbReference>
<feature type="region of interest" description="Disordered" evidence="1">
    <location>
        <begin position="1"/>
        <end position="130"/>
    </location>
</feature>
<feature type="compositionally biased region" description="Basic and acidic residues" evidence="1">
    <location>
        <begin position="410"/>
        <end position="429"/>
    </location>
</feature>
<accession>L5MC12</accession>
<feature type="compositionally biased region" description="Basic and acidic residues" evidence="1">
    <location>
        <begin position="96"/>
        <end position="105"/>
    </location>
</feature>
<gene>
    <name evidence="2" type="ORF">MDA_GLEAN10012138</name>
</gene>
<keyword evidence="3" id="KW-1185">Reference proteome</keyword>
<feature type="compositionally biased region" description="Basic and acidic residues" evidence="1">
    <location>
        <begin position="179"/>
        <end position="194"/>
    </location>
</feature>
<feature type="compositionally biased region" description="Basic and acidic residues" evidence="1">
    <location>
        <begin position="373"/>
        <end position="383"/>
    </location>
</feature>
<name>L5MC12_MYODS</name>
<feature type="region of interest" description="Disordered" evidence="1">
    <location>
        <begin position="986"/>
        <end position="1008"/>
    </location>
</feature>
<evidence type="ECO:0000313" key="2">
    <source>
        <dbReference type="EMBL" id="ELK35916.1"/>
    </source>
</evidence>
<dbReference type="PANTHER" id="PTHR37884:SF1">
    <property type="entry name" value="SEPTIN 4"/>
    <property type="match status" value="1"/>
</dbReference>
<protein>
    <submittedName>
        <fullName evidence="2">Testis-expressed protein 14</fullName>
    </submittedName>
</protein>
<evidence type="ECO:0000313" key="3">
    <source>
        <dbReference type="Proteomes" id="UP000010556"/>
    </source>
</evidence>
<sequence length="1021" mass="116065">MAEKAAAGQLAVPPWHPQSSSTLENEAEAENEPDPLLQPPVRDPENVTWRRVVEYSRENAPGGNGKRDKTDSGDHEDDQRGRQPGSFPSISHPSPRKSEEPEHSEVFQARSEAPVVTEKSCNTSGPVEEDFEGMQEAFAQCQVSGERKVQTRQSFGKEAEVLTRSQFQPVRSPEGEPEETLKESPKELKEKDISLTDIQDLSSISYEQDASFKEVSCKTPRVNHAPPSVSTPLSPELIEAISQHHIDNLPPPSQELLDELVTTRSPPFQQLSPGLFPGSSLMALLSPKALCAALPHVAHRTDLGQVSRETNTKDEEVGEKKRKVEEGMKLERTSESFLGASKEEPGHTVIPRDDHRFSLPGSSFTGAPISRGTESRSKSDAYHHSSLHRKIQQTQPSSSYAVHVQRASSPHKEESPRKRAESKGGHDMNRYSTTNVKSSRRLSFVDQKDNIQTLPEDPPSKVQNPQGVRVPRRPLICPKDEAVQTEPTRKSITVIEKRSPRKASSPERSSSRPFADPRTAQRRTPDQESETSPYSRTYIDPRTAQRRTPDQESETNPYSRTYVDPRTAQRRIPDQETETNYYSRTYADPRTAQRRIPDQESETNYYSRTYADPRTAQRRIPDQETETNYYSRTYADPRTAQRRTLDQESETYYYTHTYTDPQTAQRRIPDQESEMNYYSRTYADPRTAQRRIPDQETETNYYSRTYADPRTAQRRISDQEAETNYYSRTYADPRTAQRRTVDQESETNHYSCTYADPRTAQRRIPDQDYEMGHYNSIYIEPKPLHRNKNVEPSLRLSILKDLDGGHRVSMREPIHKQSAYTETKPSPKVLMSSEVEANMKSPMRGDNEVSRRVTIYSGVQPAQPAHHVTARTVSESPPKPPEPVSKQRTPKPSENVYTSPEPSPSHSAHAKMELTPRPLPPRSLPKYGPDCSWWPLLNPDIEMPQSRPTTPDLEPKSPLPADYSLSFFEMDSSPFCDDVLLQREKATKEPPSWAPLREVPQAPKHTSKQPIQRFSAFFLGM</sequence>
<organism evidence="2 3">
    <name type="scientific">Myotis davidii</name>
    <name type="common">David's myotis</name>
    <dbReference type="NCBI Taxonomy" id="225400"/>
    <lineage>
        <taxon>Eukaryota</taxon>
        <taxon>Metazoa</taxon>
        <taxon>Chordata</taxon>
        <taxon>Craniata</taxon>
        <taxon>Vertebrata</taxon>
        <taxon>Euteleostomi</taxon>
        <taxon>Mammalia</taxon>
        <taxon>Eutheria</taxon>
        <taxon>Laurasiatheria</taxon>
        <taxon>Chiroptera</taxon>
        <taxon>Yangochiroptera</taxon>
        <taxon>Vespertilionidae</taxon>
        <taxon>Myotis</taxon>
    </lineage>
</organism>
<feature type="compositionally biased region" description="Basic and acidic residues" evidence="1">
    <location>
        <begin position="341"/>
        <end position="357"/>
    </location>
</feature>
<feature type="compositionally biased region" description="Basic and acidic residues" evidence="1">
    <location>
        <begin position="310"/>
        <end position="334"/>
    </location>
</feature>
<dbReference type="InterPro" id="IPR027979">
    <property type="entry name" value="DUF4655"/>
</dbReference>
<feature type="region of interest" description="Disordered" evidence="1">
    <location>
        <begin position="714"/>
        <end position="754"/>
    </location>
</feature>
<proteinExistence type="predicted"/>
<dbReference type="Pfam" id="PF15548">
    <property type="entry name" value="DUF4655"/>
    <property type="match status" value="2"/>
</dbReference>
<feature type="region of interest" description="Disordered" evidence="1">
    <location>
        <begin position="304"/>
        <end position="588"/>
    </location>
</feature>